<protein>
    <submittedName>
        <fullName evidence="2">Uncharacterized protein</fullName>
    </submittedName>
</protein>
<feature type="transmembrane region" description="Helical" evidence="1">
    <location>
        <begin position="41"/>
        <end position="63"/>
    </location>
</feature>
<sequence length="69" mass="7683">MHGSLRPCAHDQVRRTNNWASYNKLHLTAWNAPFGLGAQTIFWRIAALALVSSGPLMTACVFLERTNKA</sequence>
<reference evidence="2" key="1">
    <citation type="journal article" date="2020" name="Stud. Mycol.">
        <title>101 Dothideomycetes genomes: a test case for predicting lifestyles and emergence of pathogens.</title>
        <authorList>
            <person name="Haridas S."/>
            <person name="Albert R."/>
            <person name="Binder M."/>
            <person name="Bloem J."/>
            <person name="Labutti K."/>
            <person name="Salamov A."/>
            <person name="Andreopoulos B."/>
            <person name="Baker S."/>
            <person name="Barry K."/>
            <person name="Bills G."/>
            <person name="Bluhm B."/>
            <person name="Cannon C."/>
            <person name="Castanera R."/>
            <person name="Culley D."/>
            <person name="Daum C."/>
            <person name="Ezra D."/>
            <person name="Gonzalez J."/>
            <person name="Henrissat B."/>
            <person name="Kuo A."/>
            <person name="Liang C."/>
            <person name="Lipzen A."/>
            <person name="Lutzoni F."/>
            <person name="Magnuson J."/>
            <person name="Mondo S."/>
            <person name="Nolan M."/>
            <person name="Ohm R."/>
            <person name="Pangilinan J."/>
            <person name="Park H.-J."/>
            <person name="Ramirez L."/>
            <person name="Alfaro M."/>
            <person name="Sun H."/>
            <person name="Tritt A."/>
            <person name="Yoshinaga Y."/>
            <person name="Zwiers L.-H."/>
            <person name="Turgeon B."/>
            <person name="Goodwin S."/>
            <person name="Spatafora J."/>
            <person name="Crous P."/>
            <person name="Grigoriev I."/>
        </authorList>
    </citation>
    <scope>NUCLEOTIDE SEQUENCE</scope>
    <source>
        <strain evidence="2">ATCC 74209</strain>
    </source>
</reference>
<dbReference type="AlphaFoldDB" id="A0A9P4JZ44"/>
<comment type="caution">
    <text evidence="2">The sequence shown here is derived from an EMBL/GenBank/DDBJ whole genome shotgun (WGS) entry which is preliminary data.</text>
</comment>
<evidence type="ECO:0000256" key="1">
    <source>
        <dbReference type="SAM" id="Phobius"/>
    </source>
</evidence>
<proteinExistence type="predicted"/>
<organism evidence="2 3">
    <name type="scientific">Delitschia confertaspora ATCC 74209</name>
    <dbReference type="NCBI Taxonomy" id="1513339"/>
    <lineage>
        <taxon>Eukaryota</taxon>
        <taxon>Fungi</taxon>
        <taxon>Dikarya</taxon>
        <taxon>Ascomycota</taxon>
        <taxon>Pezizomycotina</taxon>
        <taxon>Dothideomycetes</taxon>
        <taxon>Pleosporomycetidae</taxon>
        <taxon>Pleosporales</taxon>
        <taxon>Delitschiaceae</taxon>
        <taxon>Delitschia</taxon>
    </lineage>
</organism>
<evidence type="ECO:0000313" key="3">
    <source>
        <dbReference type="Proteomes" id="UP000799536"/>
    </source>
</evidence>
<keyword evidence="1" id="KW-1133">Transmembrane helix</keyword>
<keyword evidence="1" id="KW-0812">Transmembrane</keyword>
<keyword evidence="3" id="KW-1185">Reference proteome</keyword>
<dbReference type="Proteomes" id="UP000799536">
    <property type="component" value="Unassembled WGS sequence"/>
</dbReference>
<gene>
    <name evidence="2" type="ORF">GQ43DRAFT_437303</name>
</gene>
<name>A0A9P4JZ44_9PLEO</name>
<evidence type="ECO:0000313" key="2">
    <source>
        <dbReference type="EMBL" id="KAF2205183.1"/>
    </source>
</evidence>
<keyword evidence="1" id="KW-0472">Membrane</keyword>
<accession>A0A9P4JZ44</accession>
<dbReference type="EMBL" id="ML993861">
    <property type="protein sequence ID" value="KAF2205183.1"/>
    <property type="molecule type" value="Genomic_DNA"/>
</dbReference>